<evidence type="ECO:0000313" key="2">
    <source>
        <dbReference type="EMBL" id="HIH92572.1"/>
    </source>
</evidence>
<protein>
    <submittedName>
        <fullName evidence="2">PGF-pre-PGF domain-containing protein</fullName>
    </submittedName>
</protein>
<dbReference type="OMA" id="STYESWF"/>
<dbReference type="RefSeq" id="WP_011024174.1">
    <property type="nucleotide sequence ID" value="NZ_DUJU01000005.1"/>
</dbReference>
<feature type="region of interest" description="Disordered" evidence="1">
    <location>
        <begin position="132"/>
        <end position="161"/>
    </location>
</feature>
<dbReference type="InterPro" id="IPR013783">
    <property type="entry name" value="Ig-like_fold"/>
</dbReference>
<evidence type="ECO:0000256" key="1">
    <source>
        <dbReference type="SAM" id="MobiDB-lite"/>
    </source>
</evidence>
<name>A0A832SGK1_9EURY</name>
<dbReference type="Gene3D" id="2.60.40.10">
    <property type="entry name" value="Immunoglobulins"/>
    <property type="match status" value="1"/>
</dbReference>
<dbReference type="NCBIfam" id="TIGR04213">
    <property type="entry name" value="PGF_pre_PGF"/>
    <property type="match status" value="1"/>
</dbReference>
<evidence type="ECO:0000313" key="3">
    <source>
        <dbReference type="Proteomes" id="UP000600774"/>
    </source>
</evidence>
<sequence>MLKKIAIIMTIFLISVQAVSAAEVGVGVSPGKMSFELNPGAQEEQLLYVINTGSESASYEINIDNSTYESWFSISPSSFTLQAGENKEVKVILAVPSSAETDVDCKILVYPTSGTEVMTGIRVPVHVDVVNSNSGSSSGGSSGGSSSSSSGGGGGSPEPASNVKVKEISQQFVTNGNHIKFEFPQNATPVTYIEFDAKKSAGKITTIVEELKEKSTLTPTEPEGNIYRYLNIWVGNEGFATPENIENSSVGFKVSKAWVTENEIDIDSITLQHFDDDIWNSLSAEKVDEDDEYFYFEAKTSGFSPFAITGQKTGYSTEVKADEEESGIQEMETRNSVESENEEENDAEASPGFCSILTGAGIIISAVIIVKRKRL</sequence>
<accession>A0A832SGK1</accession>
<gene>
    <name evidence="2" type="ORF">HA338_00510</name>
</gene>
<dbReference type="InterPro" id="IPR026453">
    <property type="entry name" value="PGF_pre_PGF"/>
</dbReference>
<dbReference type="AlphaFoldDB" id="A0A832SGK1"/>
<dbReference type="EMBL" id="DUJU01000005">
    <property type="protein sequence ID" value="HIH92572.1"/>
    <property type="molecule type" value="Genomic_DNA"/>
</dbReference>
<comment type="caution">
    <text evidence="2">The sequence shown here is derived from an EMBL/GenBank/DDBJ whole genome shotgun (WGS) entry which is preliminary data.</text>
</comment>
<proteinExistence type="predicted"/>
<organism evidence="2 3">
    <name type="scientific">Methanosarcina acetivorans</name>
    <dbReference type="NCBI Taxonomy" id="2214"/>
    <lineage>
        <taxon>Archaea</taxon>
        <taxon>Methanobacteriati</taxon>
        <taxon>Methanobacteriota</taxon>
        <taxon>Stenosarchaea group</taxon>
        <taxon>Methanomicrobia</taxon>
        <taxon>Methanosarcinales</taxon>
        <taxon>Methanosarcinaceae</taxon>
        <taxon>Methanosarcina</taxon>
    </lineage>
</organism>
<dbReference type="Proteomes" id="UP000600774">
    <property type="component" value="Unassembled WGS sequence"/>
</dbReference>
<reference evidence="2" key="1">
    <citation type="journal article" date="2020" name="bioRxiv">
        <title>A rank-normalized archaeal taxonomy based on genome phylogeny resolves widespread incomplete and uneven classifications.</title>
        <authorList>
            <person name="Rinke C."/>
            <person name="Chuvochina M."/>
            <person name="Mussig A.J."/>
            <person name="Chaumeil P.-A."/>
            <person name="Waite D.W."/>
            <person name="Whitman W.B."/>
            <person name="Parks D.H."/>
            <person name="Hugenholtz P."/>
        </authorList>
    </citation>
    <scope>NUCLEOTIDE SEQUENCE</scope>
    <source>
        <strain evidence="2">UBA8876</strain>
    </source>
</reference>
<feature type="region of interest" description="Disordered" evidence="1">
    <location>
        <begin position="315"/>
        <end position="350"/>
    </location>
</feature>
<dbReference type="GeneID" id="1476187"/>